<keyword evidence="2" id="KW-1185">Reference proteome</keyword>
<organism evidence="1 2">
    <name type="scientific">Gigaspora rosea</name>
    <dbReference type="NCBI Taxonomy" id="44941"/>
    <lineage>
        <taxon>Eukaryota</taxon>
        <taxon>Fungi</taxon>
        <taxon>Fungi incertae sedis</taxon>
        <taxon>Mucoromycota</taxon>
        <taxon>Glomeromycotina</taxon>
        <taxon>Glomeromycetes</taxon>
        <taxon>Diversisporales</taxon>
        <taxon>Gigasporaceae</taxon>
        <taxon>Gigaspora</taxon>
    </lineage>
</organism>
<reference evidence="1 2" key="1">
    <citation type="submission" date="2018-06" db="EMBL/GenBank/DDBJ databases">
        <title>Comparative genomics reveals the genomic features of Rhizophagus irregularis, R. cerebriforme, R. diaphanum and Gigaspora rosea, and their symbiotic lifestyle signature.</title>
        <authorList>
            <person name="Morin E."/>
            <person name="San Clemente H."/>
            <person name="Chen E.C.H."/>
            <person name="De La Providencia I."/>
            <person name="Hainaut M."/>
            <person name="Kuo A."/>
            <person name="Kohler A."/>
            <person name="Murat C."/>
            <person name="Tang N."/>
            <person name="Roy S."/>
            <person name="Loubradou J."/>
            <person name="Henrissat B."/>
            <person name="Grigoriev I.V."/>
            <person name="Corradi N."/>
            <person name="Roux C."/>
            <person name="Martin F.M."/>
        </authorList>
    </citation>
    <scope>NUCLEOTIDE SEQUENCE [LARGE SCALE GENOMIC DNA]</scope>
    <source>
        <strain evidence="1 2">DAOM 194757</strain>
    </source>
</reference>
<evidence type="ECO:0000313" key="1">
    <source>
        <dbReference type="EMBL" id="RIB04309.1"/>
    </source>
</evidence>
<accession>A0A397U6C3</accession>
<evidence type="ECO:0000313" key="2">
    <source>
        <dbReference type="Proteomes" id="UP000266673"/>
    </source>
</evidence>
<protein>
    <submittedName>
        <fullName evidence="1">Uncharacterized protein</fullName>
    </submittedName>
</protein>
<dbReference type="AlphaFoldDB" id="A0A397U6C3"/>
<name>A0A397U6C3_9GLOM</name>
<sequence length="118" mass="13699">MASHGELQFMFLGLFMNSDIQLEGNDCNCLLEILNELMTENLESDRKHLISFKMPTRCDDDNNKCANSRWNTGHLREFSLYIADTRMISEVFSKDINLVVKAAIEAFYNIDIHITQEF</sequence>
<gene>
    <name evidence="1" type="ORF">C2G38_2222732</name>
</gene>
<dbReference type="Proteomes" id="UP000266673">
    <property type="component" value="Unassembled WGS sequence"/>
</dbReference>
<dbReference type="EMBL" id="QKWP01002207">
    <property type="protein sequence ID" value="RIB04309.1"/>
    <property type="molecule type" value="Genomic_DNA"/>
</dbReference>
<proteinExistence type="predicted"/>
<dbReference type="OrthoDB" id="2429110at2759"/>
<comment type="caution">
    <text evidence="1">The sequence shown here is derived from an EMBL/GenBank/DDBJ whole genome shotgun (WGS) entry which is preliminary data.</text>
</comment>